<dbReference type="EMBL" id="JAOPJF010000026">
    <property type="protein sequence ID" value="KAK1145074.1"/>
    <property type="molecule type" value="Genomic_DNA"/>
</dbReference>
<gene>
    <name evidence="1" type="ORF">N8T08_004503</name>
</gene>
<protein>
    <submittedName>
        <fullName evidence="1">Uncharacterized protein</fullName>
    </submittedName>
</protein>
<comment type="caution">
    <text evidence="1">The sequence shown here is derived from an EMBL/GenBank/DDBJ whole genome shotgun (WGS) entry which is preliminary data.</text>
</comment>
<sequence>MKFSIAAISAFVAASVAASLPEAFTLVAEGGKTVLTDGSNALIGADANKNEILILRGGEGGGASYTRQGSPPTAWQDLYVVENAIKPIALTIPHSGATPENANLTGFGQTEDGYFTFGGKQLFGVSPQSPEKIAYIGLGKSNYEVTPLWVKECKGC</sequence>
<evidence type="ECO:0000313" key="1">
    <source>
        <dbReference type="EMBL" id="KAK1145074.1"/>
    </source>
</evidence>
<accession>A0ACC3B555</accession>
<proteinExistence type="predicted"/>
<evidence type="ECO:0000313" key="2">
    <source>
        <dbReference type="Proteomes" id="UP001177260"/>
    </source>
</evidence>
<reference evidence="1 2" key="1">
    <citation type="journal article" date="2023" name="ACS Omega">
        <title>Identification of the Neoaspergillic Acid Biosynthesis Gene Cluster by Establishing an In Vitro CRISPR-Ribonucleoprotein Genetic System in Aspergillus melleus.</title>
        <authorList>
            <person name="Yuan B."/>
            <person name="Grau M.F."/>
            <person name="Murata R.M."/>
            <person name="Torok T."/>
            <person name="Venkateswaran K."/>
            <person name="Stajich J.E."/>
            <person name="Wang C.C.C."/>
        </authorList>
    </citation>
    <scope>NUCLEOTIDE SEQUENCE [LARGE SCALE GENOMIC DNA]</scope>
    <source>
        <strain evidence="1 2">IMV 1140</strain>
    </source>
</reference>
<organism evidence="1 2">
    <name type="scientific">Aspergillus melleus</name>
    <dbReference type="NCBI Taxonomy" id="138277"/>
    <lineage>
        <taxon>Eukaryota</taxon>
        <taxon>Fungi</taxon>
        <taxon>Dikarya</taxon>
        <taxon>Ascomycota</taxon>
        <taxon>Pezizomycotina</taxon>
        <taxon>Eurotiomycetes</taxon>
        <taxon>Eurotiomycetidae</taxon>
        <taxon>Eurotiales</taxon>
        <taxon>Aspergillaceae</taxon>
        <taxon>Aspergillus</taxon>
        <taxon>Aspergillus subgen. Circumdati</taxon>
    </lineage>
</organism>
<name>A0ACC3B555_9EURO</name>
<dbReference type="Proteomes" id="UP001177260">
    <property type="component" value="Unassembled WGS sequence"/>
</dbReference>
<keyword evidence="2" id="KW-1185">Reference proteome</keyword>